<name>A0ABC9P7W2_ENTFL</name>
<dbReference type="EMBL" id="AEBE01000029">
    <property type="protein sequence ID" value="EFU91074.1"/>
    <property type="molecule type" value="Genomic_DNA"/>
</dbReference>
<accession>A0ABC9P7W2</accession>
<reference evidence="1 2" key="1">
    <citation type="submission" date="2010-09" db="EMBL/GenBank/DDBJ databases">
        <authorList>
            <person name="Weinstock G."/>
            <person name="Sodergren E."/>
            <person name="Clifton S."/>
            <person name="Fulton L."/>
            <person name="Fulton B."/>
            <person name="Courtney L."/>
            <person name="Fronick C."/>
            <person name="Harrison M."/>
            <person name="Strong C."/>
            <person name="Farmer C."/>
            <person name="Delahaunty K."/>
            <person name="Markovic C."/>
            <person name="Hall O."/>
            <person name="Minx P."/>
            <person name="Tomlinson C."/>
            <person name="Mitreva M."/>
            <person name="Hou S."/>
            <person name="Chen J."/>
            <person name="Wollam A."/>
            <person name="Pepin K.H."/>
            <person name="Johnson M."/>
            <person name="Bhonagiri V."/>
            <person name="Zhang X."/>
            <person name="Suruliraj S."/>
            <person name="Warren W."/>
            <person name="Chinwalla A."/>
            <person name="Mardis E.R."/>
            <person name="Wilson R.K."/>
        </authorList>
    </citation>
    <scope>NUCLEOTIDE SEQUENCE [LARGE SCALE GENOMIC DNA]</scope>
    <source>
        <strain evidence="1 2">TX0630</strain>
    </source>
</reference>
<dbReference type="InterPro" id="IPR010920">
    <property type="entry name" value="LSM_dom_sf"/>
</dbReference>
<dbReference type="Gene3D" id="2.30.30.100">
    <property type="match status" value="1"/>
</dbReference>
<dbReference type="Proteomes" id="UP000004933">
    <property type="component" value="Unassembled WGS sequence"/>
</dbReference>
<protein>
    <recommendedName>
        <fullName evidence="3">LSM domain protein</fullName>
    </recommendedName>
</protein>
<evidence type="ECO:0000313" key="1">
    <source>
        <dbReference type="EMBL" id="EFU91074.1"/>
    </source>
</evidence>
<dbReference type="SUPFAM" id="SSF50182">
    <property type="entry name" value="Sm-like ribonucleoproteins"/>
    <property type="match status" value="1"/>
</dbReference>
<proteinExistence type="predicted"/>
<dbReference type="RefSeq" id="WP_002370308.1">
    <property type="nucleotide sequence ID" value="NZ_GL454784.1"/>
</dbReference>
<dbReference type="AlphaFoldDB" id="A0ABC9P7W2"/>
<gene>
    <name evidence="1" type="ORF">HMPREF9511_00930</name>
</gene>
<comment type="caution">
    <text evidence="1">The sequence shown here is derived from an EMBL/GenBank/DDBJ whole genome shotgun (WGS) entry which is preliminary data.</text>
</comment>
<evidence type="ECO:0008006" key="3">
    <source>
        <dbReference type="Google" id="ProtNLM"/>
    </source>
</evidence>
<evidence type="ECO:0000313" key="2">
    <source>
        <dbReference type="Proteomes" id="UP000004933"/>
    </source>
</evidence>
<organism evidence="1 2">
    <name type="scientific">Enterococcus faecalis TX0630</name>
    <dbReference type="NCBI Taxonomy" id="749508"/>
    <lineage>
        <taxon>Bacteria</taxon>
        <taxon>Bacillati</taxon>
        <taxon>Bacillota</taxon>
        <taxon>Bacilli</taxon>
        <taxon>Lactobacillales</taxon>
        <taxon>Enterococcaceae</taxon>
        <taxon>Enterococcus</taxon>
    </lineage>
</organism>
<sequence>MSKKVNYLEKSLYFEHLYDKEVKVVFTDGKLLIGKLTNVGQYEMLLEKEGKVFTIFKGAVKYIYLND</sequence>